<evidence type="ECO:0000313" key="2">
    <source>
        <dbReference type="Proteomes" id="UP000805193"/>
    </source>
</evidence>
<gene>
    <name evidence="1" type="ORF">HPB47_015976</name>
</gene>
<reference evidence="1 2" key="1">
    <citation type="journal article" date="2020" name="Cell">
        <title>Large-Scale Comparative Analyses of Tick Genomes Elucidate Their Genetic Diversity and Vector Capacities.</title>
        <authorList>
            <consortium name="Tick Genome and Microbiome Consortium (TIGMIC)"/>
            <person name="Jia N."/>
            <person name="Wang J."/>
            <person name="Shi W."/>
            <person name="Du L."/>
            <person name="Sun Y."/>
            <person name="Zhan W."/>
            <person name="Jiang J.F."/>
            <person name="Wang Q."/>
            <person name="Zhang B."/>
            <person name="Ji P."/>
            <person name="Bell-Sakyi L."/>
            <person name="Cui X.M."/>
            <person name="Yuan T.T."/>
            <person name="Jiang B.G."/>
            <person name="Yang W.F."/>
            <person name="Lam T.T."/>
            <person name="Chang Q.C."/>
            <person name="Ding S.J."/>
            <person name="Wang X.J."/>
            <person name="Zhu J.G."/>
            <person name="Ruan X.D."/>
            <person name="Zhao L."/>
            <person name="Wei J.T."/>
            <person name="Ye R.Z."/>
            <person name="Que T.C."/>
            <person name="Du C.H."/>
            <person name="Zhou Y.H."/>
            <person name="Cheng J.X."/>
            <person name="Dai P.F."/>
            <person name="Guo W.B."/>
            <person name="Han X.H."/>
            <person name="Huang E.J."/>
            <person name="Li L.F."/>
            <person name="Wei W."/>
            <person name="Gao Y.C."/>
            <person name="Liu J.Z."/>
            <person name="Shao H.Z."/>
            <person name="Wang X."/>
            <person name="Wang C.C."/>
            <person name="Yang T.C."/>
            <person name="Huo Q.B."/>
            <person name="Li W."/>
            <person name="Chen H.Y."/>
            <person name="Chen S.E."/>
            <person name="Zhou L.G."/>
            <person name="Ni X.B."/>
            <person name="Tian J.H."/>
            <person name="Sheng Y."/>
            <person name="Liu T."/>
            <person name="Pan Y.S."/>
            <person name="Xia L.Y."/>
            <person name="Li J."/>
            <person name="Zhao F."/>
            <person name="Cao W.C."/>
        </authorList>
    </citation>
    <scope>NUCLEOTIDE SEQUENCE [LARGE SCALE GENOMIC DNA]</scope>
    <source>
        <strain evidence="1">Iper-2018</strain>
    </source>
</reference>
<keyword evidence="2" id="KW-1185">Reference proteome</keyword>
<organism evidence="1 2">
    <name type="scientific">Ixodes persulcatus</name>
    <name type="common">Taiga tick</name>
    <dbReference type="NCBI Taxonomy" id="34615"/>
    <lineage>
        <taxon>Eukaryota</taxon>
        <taxon>Metazoa</taxon>
        <taxon>Ecdysozoa</taxon>
        <taxon>Arthropoda</taxon>
        <taxon>Chelicerata</taxon>
        <taxon>Arachnida</taxon>
        <taxon>Acari</taxon>
        <taxon>Parasitiformes</taxon>
        <taxon>Ixodida</taxon>
        <taxon>Ixodoidea</taxon>
        <taxon>Ixodidae</taxon>
        <taxon>Ixodinae</taxon>
        <taxon>Ixodes</taxon>
    </lineage>
</organism>
<name>A0AC60QVP4_IXOPE</name>
<proteinExistence type="predicted"/>
<sequence length="188" mass="21167">MEIIKQWFDVHDSSYKGIDCKRPISAQDEHRMQWIESEFPRYIKNIQESSIASGGDGFTHETFQAWLFTTSSTVETVRFLLESGVKYVFTRKFNSDPVEAVFGRLRSMCGGNDMLDARAVTAALDYIVKEKAPSKQIQMSDTDSEQLAAAVPNLVTTDLKKLKELYAQSPSVTYSGLVYVGGYLVKLI</sequence>
<protein>
    <submittedName>
        <fullName evidence="1">Uncharacterized protein</fullName>
    </submittedName>
</protein>
<evidence type="ECO:0000313" key="1">
    <source>
        <dbReference type="EMBL" id="KAG0441368.1"/>
    </source>
</evidence>
<accession>A0AC60QVP4</accession>
<feature type="non-terminal residue" evidence="1">
    <location>
        <position position="188"/>
    </location>
</feature>
<dbReference type="Proteomes" id="UP000805193">
    <property type="component" value="Unassembled WGS sequence"/>
</dbReference>
<dbReference type="EMBL" id="JABSTQ010004685">
    <property type="protein sequence ID" value="KAG0441368.1"/>
    <property type="molecule type" value="Genomic_DNA"/>
</dbReference>
<comment type="caution">
    <text evidence="1">The sequence shown here is derived from an EMBL/GenBank/DDBJ whole genome shotgun (WGS) entry which is preliminary data.</text>
</comment>